<dbReference type="Proteomes" id="UP000287605">
    <property type="component" value="Unassembled WGS sequence"/>
</dbReference>
<sequence>MKLEVDLSATVEQQLSRVATRVWQQAMKEEFRKLYFPEWMDLETTAKYLNVSRSNLSKFIKELDFPVSVIAGTKRCNKYKVNEWMEQFEL</sequence>
<dbReference type="OrthoDB" id="2737532at2"/>
<organism evidence="1 2">
    <name type="scientific">Vagococcus elongatus</name>
    <dbReference type="NCBI Taxonomy" id="180344"/>
    <lineage>
        <taxon>Bacteria</taxon>
        <taxon>Bacillati</taxon>
        <taxon>Bacillota</taxon>
        <taxon>Bacilli</taxon>
        <taxon>Lactobacillales</taxon>
        <taxon>Enterococcaceae</taxon>
        <taxon>Vagococcus</taxon>
    </lineage>
</organism>
<keyword evidence="2" id="KW-1185">Reference proteome</keyword>
<comment type="caution">
    <text evidence="1">The sequence shown here is derived from an EMBL/GenBank/DDBJ whole genome shotgun (WGS) entry which is preliminary data.</text>
</comment>
<evidence type="ECO:0000313" key="1">
    <source>
        <dbReference type="EMBL" id="RSU11554.1"/>
    </source>
</evidence>
<accession>A0A430AU25</accession>
<reference evidence="1 2" key="1">
    <citation type="submission" date="2017-05" db="EMBL/GenBank/DDBJ databases">
        <title>Vagococcus spp. assemblies.</title>
        <authorList>
            <person name="Gulvik C.A."/>
        </authorList>
    </citation>
    <scope>NUCLEOTIDE SEQUENCE [LARGE SCALE GENOMIC DNA]</scope>
    <source>
        <strain evidence="1 2">CCUG 51432</strain>
    </source>
</reference>
<evidence type="ECO:0008006" key="3">
    <source>
        <dbReference type="Google" id="ProtNLM"/>
    </source>
</evidence>
<evidence type="ECO:0000313" key="2">
    <source>
        <dbReference type="Proteomes" id="UP000287605"/>
    </source>
</evidence>
<dbReference type="RefSeq" id="WP_126809179.1">
    <property type="nucleotide sequence ID" value="NZ_NGKA01000010.1"/>
</dbReference>
<protein>
    <recommendedName>
        <fullName evidence="3">DNA-binding protein</fullName>
    </recommendedName>
</protein>
<dbReference type="AlphaFoldDB" id="A0A430AU25"/>
<dbReference type="EMBL" id="NGKA01000010">
    <property type="protein sequence ID" value="RSU11554.1"/>
    <property type="molecule type" value="Genomic_DNA"/>
</dbReference>
<proteinExistence type="predicted"/>
<gene>
    <name evidence="1" type="ORF">CBF29_07685</name>
</gene>
<name>A0A430AU25_9ENTE</name>